<feature type="transmembrane region" description="Helical" evidence="1">
    <location>
        <begin position="172"/>
        <end position="191"/>
    </location>
</feature>
<dbReference type="EMBL" id="CAJMWR010004078">
    <property type="protein sequence ID" value="CAE6482517.1"/>
    <property type="molecule type" value="Genomic_DNA"/>
</dbReference>
<dbReference type="Proteomes" id="UP000663840">
    <property type="component" value="Unassembled WGS sequence"/>
</dbReference>
<organism evidence="2 3">
    <name type="scientific">Rhizoctonia solani</name>
    <dbReference type="NCBI Taxonomy" id="456999"/>
    <lineage>
        <taxon>Eukaryota</taxon>
        <taxon>Fungi</taxon>
        <taxon>Dikarya</taxon>
        <taxon>Basidiomycota</taxon>
        <taxon>Agaricomycotina</taxon>
        <taxon>Agaricomycetes</taxon>
        <taxon>Cantharellales</taxon>
        <taxon>Ceratobasidiaceae</taxon>
        <taxon>Rhizoctonia</taxon>
    </lineage>
</organism>
<keyword evidence="1" id="KW-1133">Transmembrane helix</keyword>
<keyword evidence="1" id="KW-0812">Transmembrane</keyword>
<feature type="transmembrane region" description="Helical" evidence="1">
    <location>
        <begin position="72"/>
        <end position="91"/>
    </location>
</feature>
<sequence>MVQPSTALSVEQCLEILQRLKTEGLPEEVHNELVANALAMLSDSDQAAKFEESIKESARLAKDIDDVFDQQAQILLAVGIIGFWPILILYFEWIGLKEQWRECLRFSCEVALDTAEVLKRFDQVYLAQVETITSNEDRLKAIAAIEPFILELERNDKSAEISRRFLNLMRDVAAFGERYLISATAVVVVPLTSDIKALVLICAFWDLLMLTAYFSLDESIKSVRGAFGGILGGRVLVGLGVAGSASQVISSLQAYRQEKIEALRKVNQVTAGINSLVAEQPSSLLFEAPNIDLMLDNLLTFAEIWSSVRNQSVQFCEHLKGGLEAATSLRFKAEVKLAREVCTPLMEGLIEYNKQLRSWM</sequence>
<evidence type="ECO:0000313" key="3">
    <source>
        <dbReference type="Proteomes" id="UP000663840"/>
    </source>
</evidence>
<evidence type="ECO:0000256" key="1">
    <source>
        <dbReference type="SAM" id="Phobius"/>
    </source>
</evidence>
<accession>A0A8H3CEF1</accession>
<name>A0A8H3CEF1_9AGAM</name>
<proteinExistence type="predicted"/>
<dbReference type="AlphaFoldDB" id="A0A8H3CEF1"/>
<protein>
    <submittedName>
        <fullName evidence="2">Uncharacterized protein</fullName>
    </submittedName>
</protein>
<gene>
    <name evidence="2" type="ORF">RDB_LOCUS136168</name>
</gene>
<comment type="caution">
    <text evidence="2">The sequence shown here is derived from an EMBL/GenBank/DDBJ whole genome shotgun (WGS) entry which is preliminary data.</text>
</comment>
<keyword evidence="1" id="KW-0472">Membrane</keyword>
<evidence type="ECO:0000313" key="2">
    <source>
        <dbReference type="EMBL" id="CAE6482517.1"/>
    </source>
</evidence>
<reference evidence="2" key="1">
    <citation type="submission" date="2021-01" db="EMBL/GenBank/DDBJ databases">
        <authorList>
            <person name="Kaushik A."/>
        </authorList>
    </citation>
    <scope>NUCLEOTIDE SEQUENCE</scope>
    <source>
        <strain evidence="2">AG1-1A</strain>
    </source>
</reference>